<proteinExistence type="predicted"/>
<accession>A0A4V6PG37</accession>
<gene>
    <name evidence="1" type="ORF">E1295_37545</name>
</gene>
<dbReference type="PROSITE" id="PS51257">
    <property type="entry name" value="PROKAR_LIPOPROTEIN"/>
    <property type="match status" value="1"/>
</dbReference>
<organism evidence="1 2">
    <name type="scientific">Nonomuraea mesophila</name>
    <dbReference type="NCBI Taxonomy" id="2530382"/>
    <lineage>
        <taxon>Bacteria</taxon>
        <taxon>Bacillati</taxon>
        <taxon>Actinomycetota</taxon>
        <taxon>Actinomycetes</taxon>
        <taxon>Streptosporangiales</taxon>
        <taxon>Streptosporangiaceae</taxon>
        <taxon>Nonomuraea</taxon>
    </lineage>
</organism>
<evidence type="ECO:0000313" key="2">
    <source>
        <dbReference type="Proteomes" id="UP000295136"/>
    </source>
</evidence>
<sequence length="240" mass="24994">MRQITVAAAVAAMAVTGCGVTLDADEVRSARSFALTGTALTIRSSVGGVRVLQGAGGRVEVERWVRGKAAGEGNATWSLRDGTLRLGANCTMVVGDCGARYHVRVPPGVRLTVEAADGVILKGLTQDVDVVSRDDVRVTGASGRLRLRTEGSIRAEGLTSAAVRCRTLDGSIDVTFDRPPTDLDLISHDGRVTAKVPPGPYAVTATSKDGRARTTVERNAKSSRTIVARSGTGDVRVLAG</sequence>
<protein>
    <recommendedName>
        <fullName evidence="3">Adhesin domain-containing protein</fullName>
    </recommendedName>
</protein>
<keyword evidence="2" id="KW-1185">Reference proteome</keyword>
<dbReference type="AlphaFoldDB" id="A0A4V6PG37"/>
<evidence type="ECO:0000313" key="1">
    <source>
        <dbReference type="EMBL" id="TDE34006.1"/>
    </source>
</evidence>
<comment type="caution">
    <text evidence="1">The sequence shown here is derived from an EMBL/GenBank/DDBJ whole genome shotgun (WGS) entry which is preliminary data.</text>
</comment>
<reference evidence="1 2" key="1">
    <citation type="submission" date="2019-03" db="EMBL/GenBank/DDBJ databases">
        <title>Draft genome sequences of novel Actinobacteria.</title>
        <authorList>
            <person name="Sahin N."/>
            <person name="Ay H."/>
            <person name="Saygin H."/>
        </authorList>
    </citation>
    <scope>NUCLEOTIDE SEQUENCE [LARGE SCALE GENOMIC DNA]</scope>
    <source>
        <strain evidence="1 2">6K102</strain>
    </source>
</reference>
<dbReference type="RefSeq" id="WP_132638248.1">
    <property type="nucleotide sequence ID" value="NZ_SMLD01000152.1"/>
</dbReference>
<dbReference type="EMBL" id="SMLD01000152">
    <property type="protein sequence ID" value="TDE34006.1"/>
    <property type="molecule type" value="Genomic_DNA"/>
</dbReference>
<name>A0A4V6PG37_9ACTN</name>
<evidence type="ECO:0008006" key="3">
    <source>
        <dbReference type="Google" id="ProtNLM"/>
    </source>
</evidence>
<dbReference type="Proteomes" id="UP000295136">
    <property type="component" value="Unassembled WGS sequence"/>
</dbReference>